<comment type="caution">
    <text evidence="2">The sequence shown here is derived from an EMBL/GenBank/DDBJ whole genome shotgun (WGS) entry which is preliminary data.</text>
</comment>
<evidence type="ECO:0000313" key="2">
    <source>
        <dbReference type="EMBL" id="GIX67099.1"/>
    </source>
</evidence>
<protein>
    <submittedName>
        <fullName evidence="2">Uncharacterized protein</fullName>
    </submittedName>
</protein>
<proteinExistence type="predicted"/>
<keyword evidence="3" id="KW-1185">Reference proteome</keyword>
<keyword evidence="1" id="KW-0812">Transmembrane</keyword>
<keyword evidence="1" id="KW-0472">Membrane</keyword>
<feature type="transmembrane region" description="Helical" evidence="1">
    <location>
        <begin position="137"/>
        <end position="157"/>
    </location>
</feature>
<gene>
    <name evidence="2" type="ORF">CDAR_385551</name>
</gene>
<evidence type="ECO:0000256" key="1">
    <source>
        <dbReference type="SAM" id="Phobius"/>
    </source>
</evidence>
<evidence type="ECO:0000313" key="3">
    <source>
        <dbReference type="Proteomes" id="UP001054837"/>
    </source>
</evidence>
<name>A0AAV4M4Z8_9ARAC</name>
<dbReference type="AlphaFoldDB" id="A0AAV4M4Z8"/>
<feature type="transmembrane region" description="Helical" evidence="1">
    <location>
        <begin position="177"/>
        <end position="199"/>
    </location>
</feature>
<dbReference type="Proteomes" id="UP001054837">
    <property type="component" value="Unassembled WGS sequence"/>
</dbReference>
<accession>A0AAV4M4Z8</accession>
<keyword evidence="1" id="KW-1133">Transmembrane helix</keyword>
<reference evidence="2 3" key="1">
    <citation type="submission" date="2021-06" db="EMBL/GenBank/DDBJ databases">
        <title>Caerostris darwini draft genome.</title>
        <authorList>
            <person name="Kono N."/>
            <person name="Arakawa K."/>
        </authorList>
    </citation>
    <scope>NUCLEOTIDE SEQUENCE [LARGE SCALE GENOMIC DNA]</scope>
</reference>
<organism evidence="2 3">
    <name type="scientific">Caerostris darwini</name>
    <dbReference type="NCBI Taxonomy" id="1538125"/>
    <lineage>
        <taxon>Eukaryota</taxon>
        <taxon>Metazoa</taxon>
        <taxon>Ecdysozoa</taxon>
        <taxon>Arthropoda</taxon>
        <taxon>Chelicerata</taxon>
        <taxon>Arachnida</taxon>
        <taxon>Araneae</taxon>
        <taxon>Araneomorphae</taxon>
        <taxon>Entelegynae</taxon>
        <taxon>Araneoidea</taxon>
        <taxon>Araneidae</taxon>
        <taxon>Caerostris</taxon>
    </lineage>
</organism>
<sequence length="216" mass="24975">MKKFVDEKVVRCITGNNFQNVGPVLNKNFSISVISDNLSVCEVDQRDDHISRKPLGFKNSSTRSLRSSFKCERLIICENDFWPNLREPLNNVTFNRITWQDGLCNLLLQFVPLYLAHCRLLSLQFDIGKAAYAICHYMSYCILSIVVLPHYILPIVIWHHCIAHCHLVPLHFALGKMAYAICHCNLPYCIWSIAVLPHFNLQERQFARLTSLLDNK</sequence>
<dbReference type="EMBL" id="BPLQ01000062">
    <property type="protein sequence ID" value="GIX67099.1"/>
    <property type="molecule type" value="Genomic_DNA"/>
</dbReference>